<dbReference type="InterPro" id="IPR052894">
    <property type="entry name" value="AsmA-related"/>
</dbReference>
<gene>
    <name evidence="3" type="ORF">V1479_19575</name>
</gene>
<evidence type="ECO:0000313" key="3">
    <source>
        <dbReference type="EMBL" id="MEX4009519.1"/>
    </source>
</evidence>
<reference evidence="3 4" key="1">
    <citation type="submission" date="2024-01" db="EMBL/GenBank/DDBJ databases">
        <title>New evidence supports the origin of RcGTA from prophage.</title>
        <authorList>
            <person name="Xu Y."/>
            <person name="Liu B."/>
            <person name="Chen F."/>
        </authorList>
    </citation>
    <scope>NUCLEOTIDE SEQUENCE [LARGE SCALE GENOMIC DNA]</scope>
    <source>
        <strain evidence="3 4">CBW1107-2</strain>
    </source>
</reference>
<dbReference type="PANTHER" id="PTHR30441">
    <property type="entry name" value="DUF748 DOMAIN-CONTAINING PROTEIN"/>
    <property type="match status" value="1"/>
</dbReference>
<sequence length="1322" mass="139973">MARLFVAIGGLIVLVLTAALVLPYFVDWTSYRADFEREASRILGREVKVEGSVSARLLPFPSVTFADVVVAGVEPGEEAMTVETFSMDAELAPFMRGELHIFDMRLVRPSATIAVAEDGTVDWSVRPSSPVDASNISLEKLTITEGRVEVRHAASGRTHSLTEINADVSARALTGPWRMDGSLRLDGMRTALSASTGSADADGRMRLRIAAVPERYPISLETDGSVRIADSGLHYAGEFKLNAAGQIAEQSDAGAPPPPAYRVTGDFDFDHEALDIETFRFATGPLEDPYTAEGSARFALGAEPRFDITADGAQIRFEDAAGAESAAGIDLEQRLTALHEFLLDMPRPQIPGRIAVKLPAIVAGDTTIRDVHLSAEPSETGWAVGSLGATLPGRATLEASGDLVVGDELDFEGSLLLAVGQPSGFAAWLARDVDEAIRRLPAAGFSAQVKLNRERQLFRDLELVLGDAKFRGEIDSLTPVGQKPSMTLRLDGDRLDVEGMTAFASLFVSDGGRTRLADRDLTFEIEAGPVTAAGMTAETLDTALRLRDGRLEIDRLSVGGLAGANISATGSIKDFETDPAGNLDATVIAADLEPLAAALAERFPESRIASETARRASSFPGLLEDASIRIVTSSAASGDGTNGLALSATGEAGGTEFSLTASARDLRQALERMPMALELTARNEDAQALYAHAGLTVLPLGLVGAGEVSLRFNGVPEEGGRTRIAFTGDGLELVFEGQAGTGEKGLSASGDLTVKAQDLEPWLVTGGIVLPGGAMGLPGDMSSKLDVDGGVFVLSGIGGDIAGSKVSGDVNAQMRDGLPHLTGSLALQSFDLASVAELATGAAALEGDGESWPSAPFAQRVATPLTAELELAVERLHAGWLAQADDARMTLRIGTDGVALSDARARIYGGTISGLLDFKNDGGTGLLSGQLKLEAAEIANILGDTGLEGTADLTATLTASGKSVDAVISALAGSGTVTVNDVAIEGVAPQVFAALLEQADRIGPEIDAAAVADFATDMVRQGTFRAPRAELAFTVASGAVRAPPLRLETDEATLAGEVRADIGAQTVGAEATLTFKPGVEALVGSDPAARFVAAGPLGDIGVTVDTEPLAQFLTQRALEREQQRVEAMQAALLEKQRHRREVRYYAALSQERDRAAEEARRDAEEAQRRARELRLLDEEADKRAAEEEVLRAEELERAAEEQRRAAEEAEAQRRADEEARRQEEEVERRRLEEQSRSEAEERRRAEDERLRNEVEALLGARETAPAPADPDSIERQPLQPPPVVDVTPRPAPRAQPEQPSATPGVFSEGNLSVDGLMRLFDE</sequence>
<protein>
    <submittedName>
        <fullName evidence="3">AsmA family protein</fullName>
    </submittedName>
</protein>
<dbReference type="EMBL" id="JAZHFV010000006">
    <property type="protein sequence ID" value="MEX4009519.1"/>
    <property type="molecule type" value="Genomic_DNA"/>
</dbReference>
<feature type="compositionally biased region" description="Pro residues" evidence="1">
    <location>
        <begin position="1278"/>
        <end position="1293"/>
    </location>
</feature>
<feature type="domain" description="AsmA" evidence="2">
    <location>
        <begin position="4"/>
        <end position="177"/>
    </location>
</feature>
<evidence type="ECO:0000313" key="4">
    <source>
        <dbReference type="Proteomes" id="UP001559025"/>
    </source>
</evidence>
<dbReference type="PIRSF" id="PIRSF034039">
    <property type="entry name" value="UCP034039"/>
    <property type="match status" value="1"/>
</dbReference>
<dbReference type="PANTHER" id="PTHR30441:SF4">
    <property type="entry name" value="PROTEIN ASMA"/>
    <property type="match status" value="1"/>
</dbReference>
<dbReference type="InterPro" id="IPR017023">
    <property type="entry name" value="UCP034039"/>
</dbReference>
<organism evidence="3 4">
    <name type="scientific">Neoaquamicrobium sediminum</name>
    <dbReference type="NCBI Taxonomy" id="1849104"/>
    <lineage>
        <taxon>Bacteria</taxon>
        <taxon>Pseudomonadati</taxon>
        <taxon>Pseudomonadota</taxon>
        <taxon>Alphaproteobacteria</taxon>
        <taxon>Hyphomicrobiales</taxon>
        <taxon>Phyllobacteriaceae</taxon>
        <taxon>Neoaquamicrobium</taxon>
    </lineage>
</organism>
<feature type="compositionally biased region" description="Basic and acidic residues" evidence="1">
    <location>
        <begin position="1200"/>
        <end position="1254"/>
    </location>
</feature>
<dbReference type="InterPro" id="IPR007844">
    <property type="entry name" value="AsmA"/>
</dbReference>
<keyword evidence="4" id="KW-1185">Reference proteome</keyword>
<proteinExistence type="predicted"/>
<feature type="region of interest" description="Disordered" evidence="1">
    <location>
        <begin position="1200"/>
        <end position="1322"/>
    </location>
</feature>
<name>A0ABV3WY36_9HYPH</name>
<dbReference type="Pfam" id="PF05170">
    <property type="entry name" value="AsmA"/>
    <property type="match status" value="1"/>
</dbReference>
<comment type="caution">
    <text evidence="3">The sequence shown here is derived from an EMBL/GenBank/DDBJ whole genome shotgun (WGS) entry which is preliminary data.</text>
</comment>
<dbReference type="RefSeq" id="WP_368804585.1">
    <property type="nucleotide sequence ID" value="NZ_JAZHFV010000006.1"/>
</dbReference>
<dbReference type="Proteomes" id="UP001559025">
    <property type="component" value="Unassembled WGS sequence"/>
</dbReference>
<accession>A0ABV3WY36</accession>
<evidence type="ECO:0000259" key="2">
    <source>
        <dbReference type="Pfam" id="PF05170"/>
    </source>
</evidence>
<evidence type="ECO:0000256" key="1">
    <source>
        <dbReference type="SAM" id="MobiDB-lite"/>
    </source>
</evidence>